<protein>
    <submittedName>
        <fullName evidence="2">Uncharacterized protein</fullName>
    </submittedName>
</protein>
<reference evidence="2 3" key="1">
    <citation type="journal article" date="2018" name="MBio">
        <title>Comparative Genomics Reveals the Core Gene Toolbox for the Fungus-Insect Symbiosis.</title>
        <authorList>
            <person name="Wang Y."/>
            <person name="Stata M."/>
            <person name="Wang W."/>
            <person name="Stajich J.E."/>
            <person name="White M.M."/>
            <person name="Moncalvo J.M."/>
        </authorList>
    </citation>
    <scope>NUCLEOTIDE SEQUENCE [LARGE SCALE GENOMIC DNA]</scope>
    <source>
        <strain evidence="2 3">SC-DP-2</strain>
    </source>
</reference>
<feature type="compositionally biased region" description="Basic and acidic residues" evidence="1">
    <location>
        <begin position="130"/>
        <end position="165"/>
    </location>
</feature>
<evidence type="ECO:0000313" key="2">
    <source>
        <dbReference type="EMBL" id="PVV01421.1"/>
    </source>
</evidence>
<accession>A0A2T9ZA14</accession>
<dbReference type="Proteomes" id="UP000245609">
    <property type="component" value="Unassembled WGS sequence"/>
</dbReference>
<sequence>MPFKLYIFEKHVFPNRTLFRNAESALFTRINQIRSTLPQFRKDNIFLSRSYSNSSTFVHTQTSKADFSTQSNFLKSELSESTDTDNQISQNHHDESITKFFEQIHIIRKELAIINNRLEINKPTRASKTKSLDNLKGKEKSVKKPKSEKIVKSNDSKKSKAESTKAKSKSKIQDKNTISKILKPKETSQKAKKLTKKVEKNHLMKLRIVKNPKSQKNDDSNIKKRYQ</sequence>
<organism evidence="2 3">
    <name type="scientific">Smittium megazygosporum</name>
    <dbReference type="NCBI Taxonomy" id="133381"/>
    <lineage>
        <taxon>Eukaryota</taxon>
        <taxon>Fungi</taxon>
        <taxon>Fungi incertae sedis</taxon>
        <taxon>Zoopagomycota</taxon>
        <taxon>Kickxellomycotina</taxon>
        <taxon>Harpellomycetes</taxon>
        <taxon>Harpellales</taxon>
        <taxon>Legeriomycetaceae</taxon>
        <taxon>Smittium</taxon>
    </lineage>
</organism>
<dbReference type="EMBL" id="MBFS01001095">
    <property type="protein sequence ID" value="PVV01421.1"/>
    <property type="molecule type" value="Genomic_DNA"/>
</dbReference>
<feature type="compositionally biased region" description="Basic and acidic residues" evidence="1">
    <location>
        <begin position="215"/>
        <end position="227"/>
    </location>
</feature>
<keyword evidence="3" id="KW-1185">Reference proteome</keyword>
<evidence type="ECO:0000313" key="3">
    <source>
        <dbReference type="Proteomes" id="UP000245609"/>
    </source>
</evidence>
<gene>
    <name evidence="2" type="ORF">BB560_004163</name>
</gene>
<comment type="caution">
    <text evidence="2">The sequence shown here is derived from an EMBL/GenBank/DDBJ whole genome shotgun (WGS) entry which is preliminary data.</text>
</comment>
<evidence type="ECO:0000256" key="1">
    <source>
        <dbReference type="SAM" id="MobiDB-lite"/>
    </source>
</evidence>
<dbReference type="AlphaFoldDB" id="A0A2T9ZA14"/>
<proteinExistence type="predicted"/>
<name>A0A2T9ZA14_9FUNG</name>
<feature type="region of interest" description="Disordered" evidence="1">
    <location>
        <begin position="128"/>
        <end position="227"/>
    </location>
</feature>